<keyword evidence="5 9" id="KW-0812">Transmembrane</keyword>
<evidence type="ECO:0000313" key="10">
    <source>
        <dbReference type="EMBL" id="SDG99802.1"/>
    </source>
</evidence>
<accession>A0A1G7YT99</accession>
<feature type="transmembrane region" description="Helical" evidence="9">
    <location>
        <begin position="411"/>
        <end position="434"/>
    </location>
</feature>
<feature type="transmembrane region" description="Helical" evidence="9">
    <location>
        <begin position="210"/>
        <end position="231"/>
    </location>
</feature>
<dbReference type="FunFam" id="1.20.1740.10:FF:000004">
    <property type="entry name" value="Sodium:alanine symporter family protein"/>
    <property type="match status" value="1"/>
</dbReference>
<keyword evidence="11" id="KW-1185">Reference proteome</keyword>
<feature type="transmembrane region" description="Helical" evidence="9">
    <location>
        <begin position="68"/>
        <end position="92"/>
    </location>
</feature>
<protein>
    <submittedName>
        <fullName evidence="10">Alanine or glycine:cation symporter, AGCS family</fullName>
    </submittedName>
</protein>
<evidence type="ECO:0000256" key="9">
    <source>
        <dbReference type="RuleBase" id="RU363064"/>
    </source>
</evidence>
<sequence>MMQTFESFIDILNDYLYSFLLTGTLVCCSIYFTVRSRCLQLRMFGEMCHLLVHREPTPNRHHITPLQAFLVSLAGRVGTGNIAGVAIALTAGGPGAVVWMWVIALIASATAFWEGTLAQLYKQQRERGFVGGPAYYMHYGLGRRHFSHIFALMSTVSLGLVCNSVHSNTVCLAFEEGYGIQPPMMGILLSAAALIIFIGGLHRIVIVCSYIVPAMALGYVALSLYVVFTHITTLPDVLYQMFAEAFGLQQAIGGGIAAAFVQGVKRGLYSNEAGWGTAPNVAATASTSHPVKQGLIQTVGVFVDTLIICSCTAFIILLSEEPLTTGTNGIQLTQHALAAEVGQWSVSFVAFAVLLFAMSTLLSNYYYGENNLRYLTKSRRVRYAYLLVATAMVMAGSLLSFGLIWSLADLVMALMTFMNLYALVRLTPRTLALLRHYQRQRQQNGDPHFFN</sequence>
<dbReference type="Gene3D" id="1.20.1740.10">
    <property type="entry name" value="Amino acid/polyamine transporter I"/>
    <property type="match status" value="1"/>
</dbReference>
<comment type="similarity">
    <text evidence="2 9">Belongs to the alanine or glycine:cation symporter (AGCS) (TC 2.A.25) family.</text>
</comment>
<evidence type="ECO:0000256" key="6">
    <source>
        <dbReference type="ARBA" id="ARBA00022847"/>
    </source>
</evidence>
<dbReference type="GO" id="GO:0005886">
    <property type="term" value="C:plasma membrane"/>
    <property type="evidence" value="ECO:0007669"/>
    <property type="project" value="UniProtKB-SubCell"/>
</dbReference>
<dbReference type="NCBIfam" id="TIGR00835">
    <property type="entry name" value="agcS"/>
    <property type="match status" value="1"/>
</dbReference>
<reference evidence="11" key="1">
    <citation type="submission" date="2016-10" db="EMBL/GenBank/DDBJ databases">
        <authorList>
            <person name="Varghese N."/>
            <person name="Submissions S."/>
        </authorList>
    </citation>
    <scope>NUCLEOTIDE SEQUENCE [LARGE SCALE GENOMIC DNA]</scope>
    <source>
        <strain evidence="11">BP1-148</strain>
    </source>
</reference>
<dbReference type="PANTHER" id="PTHR30330:SF1">
    <property type="entry name" value="AMINO-ACID CARRIER PROTEIN ALST"/>
    <property type="match status" value="1"/>
</dbReference>
<feature type="transmembrane region" description="Helical" evidence="9">
    <location>
        <begin position="295"/>
        <end position="318"/>
    </location>
</feature>
<comment type="subcellular location">
    <subcellularLocation>
        <location evidence="1 9">Cell membrane</location>
        <topology evidence="1 9">Multi-pass membrane protein</topology>
    </subcellularLocation>
</comment>
<evidence type="ECO:0000256" key="4">
    <source>
        <dbReference type="ARBA" id="ARBA00022475"/>
    </source>
</evidence>
<feature type="transmembrane region" description="Helical" evidence="9">
    <location>
        <begin position="237"/>
        <end position="261"/>
    </location>
</feature>
<feature type="transmembrane region" description="Helical" evidence="9">
    <location>
        <begin position="383"/>
        <end position="405"/>
    </location>
</feature>
<keyword evidence="7 9" id="KW-1133">Transmembrane helix</keyword>
<organism evidence="10 11">
    <name type="scientific">Prevotella communis</name>
    <dbReference type="NCBI Taxonomy" id="2913614"/>
    <lineage>
        <taxon>Bacteria</taxon>
        <taxon>Pseudomonadati</taxon>
        <taxon>Bacteroidota</taxon>
        <taxon>Bacteroidia</taxon>
        <taxon>Bacteroidales</taxon>
        <taxon>Prevotellaceae</taxon>
        <taxon>Prevotella</taxon>
    </lineage>
</organism>
<evidence type="ECO:0000256" key="7">
    <source>
        <dbReference type="ARBA" id="ARBA00022989"/>
    </source>
</evidence>
<keyword evidence="8 9" id="KW-0472">Membrane</keyword>
<dbReference type="PANTHER" id="PTHR30330">
    <property type="entry name" value="AGSS FAMILY TRANSPORTER, SODIUM-ALANINE"/>
    <property type="match status" value="1"/>
</dbReference>
<feature type="transmembrane region" description="Helical" evidence="9">
    <location>
        <begin position="341"/>
        <end position="362"/>
    </location>
</feature>
<dbReference type="GO" id="GO:0005283">
    <property type="term" value="F:amino acid:sodium symporter activity"/>
    <property type="evidence" value="ECO:0007669"/>
    <property type="project" value="InterPro"/>
</dbReference>
<feature type="transmembrane region" description="Helical" evidence="9">
    <location>
        <begin position="146"/>
        <end position="166"/>
    </location>
</feature>
<dbReference type="PRINTS" id="PR00175">
    <property type="entry name" value="NAALASMPORT"/>
</dbReference>
<evidence type="ECO:0000256" key="2">
    <source>
        <dbReference type="ARBA" id="ARBA00009261"/>
    </source>
</evidence>
<evidence type="ECO:0000256" key="3">
    <source>
        <dbReference type="ARBA" id="ARBA00022448"/>
    </source>
</evidence>
<keyword evidence="6 9" id="KW-0769">Symport</keyword>
<dbReference type="AlphaFoldDB" id="A0A1G7YT99"/>
<feature type="transmembrane region" description="Helical" evidence="9">
    <location>
        <begin position="178"/>
        <end position="198"/>
    </location>
</feature>
<dbReference type="EMBL" id="FNCQ01000014">
    <property type="protein sequence ID" value="SDG99802.1"/>
    <property type="molecule type" value="Genomic_DNA"/>
</dbReference>
<dbReference type="STRING" id="645274.SAMN04487901_11476"/>
<proteinExistence type="inferred from homology"/>
<evidence type="ECO:0000256" key="1">
    <source>
        <dbReference type="ARBA" id="ARBA00004651"/>
    </source>
</evidence>
<dbReference type="Pfam" id="PF01235">
    <property type="entry name" value="Na_Ala_symp"/>
    <property type="match status" value="1"/>
</dbReference>
<name>A0A1G7YT99_9BACT</name>
<dbReference type="Proteomes" id="UP000198779">
    <property type="component" value="Unassembled WGS sequence"/>
</dbReference>
<dbReference type="InterPro" id="IPR001463">
    <property type="entry name" value="Na/Ala_symport"/>
</dbReference>
<keyword evidence="3 9" id="KW-0813">Transport</keyword>
<evidence type="ECO:0000313" key="11">
    <source>
        <dbReference type="Proteomes" id="UP000198779"/>
    </source>
</evidence>
<evidence type="ECO:0000256" key="8">
    <source>
        <dbReference type="ARBA" id="ARBA00023136"/>
    </source>
</evidence>
<evidence type="ECO:0000256" key="5">
    <source>
        <dbReference type="ARBA" id="ARBA00022692"/>
    </source>
</evidence>
<feature type="transmembrane region" description="Helical" evidence="9">
    <location>
        <begin position="15"/>
        <end position="34"/>
    </location>
</feature>
<keyword evidence="4 9" id="KW-1003">Cell membrane</keyword>
<gene>
    <name evidence="10" type="ORF">SAMN04487901_11476</name>
</gene>
<feature type="transmembrane region" description="Helical" evidence="9">
    <location>
        <begin position="98"/>
        <end position="117"/>
    </location>
</feature>